<sequence>MNMRRTPTLLVGAALLLMGSACSTGTPTTTDSASAGSTPDSSAAADINIAFIQGVIGDNFYISMECGVRDAAEELGVEVSVQGPQKWDPALQQPILTSVSATKPEAILIAPNDVSALQRPLEEAAKNSKIVLVDTTIEDPSIAVSEIASDNVGGGAAAFAAIQELVPDGGQVLVIDNQPGISTSDARVQGFEEAVAEDSSFEYVGVQYAKNQPAEAANIVTSTLQRYPDLKAIFATNLFSAEGAATGIEQAGATGKVQIVGFDAGPAQVDALKDGTVQAVIAQQPYDIGYQGVQQAVAAINGEPTEAKIQTGFTIVTMENLETEEGQAALYASECS</sequence>
<dbReference type="PANTHER" id="PTHR46847">
    <property type="entry name" value="D-ALLOSE-BINDING PERIPLASMIC PROTEIN-RELATED"/>
    <property type="match status" value="1"/>
</dbReference>
<feature type="signal peptide" evidence="4">
    <location>
        <begin position="1"/>
        <end position="23"/>
    </location>
</feature>
<feature type="domain" description="Periplasmic binding protein" evidence="5">
    <location>
        <begin position="49"/>
        <end position="303"/>
    </location>
</feature>
<name>A0A1C0ALV6_9ACTN</name>
<dbReference type="PROSITE" id="PS51257">
    <property type="entry name" value="PROKAR_LIPOPROTEIN"/>
    <property type="match status" value="1"/>
</dbReference>
<comment type="similarity">
    <text evidence="2">Belongs to the bacterial solute-binding protein 2 family.</text>
</comment>
<organism evidence="6 7">
    <name type="scientific">Tessaracoccus lapidicaptus</name>
    <dbReference type="NCBI Taxonomy" id="1427523"/>
    <lineage>
        <taxon>Bacteria</taxon>
        <taxon>Bacillati</taxon>
        <taxon>Actinomycetota</taxon>
        <taxon>Actinomycetes</taxon>
        <taxon>Propionibacteriales</taxon>
        <taxon>Propionibacteriaceae</taxon>
        <taxon>Tessaracoccus</taxon>
    </lineage>
</organism>
<dbReference type="InterPro" id="IPR028082">
    <property type="entry name" value="Peripla_BP_I"/>
</dbReference>
<evidence type="ECO:0000256" key="4">
    <source>
        <dbReference type="SAM" id="SignalP"/>
    </source>
</evidence>
<dbReference type="EMBL" id="MBQD01000021">
    <property type="protein sequence ID" value="OCL33804.1"/>
    <property type="molecule type" value="Genomic_DNA"/>
</dbReference>
<dbReference type="Gene3D" id="3.40.50.2300">
    <property type="match status" value="2"/>
</dbReference>
<evidence type="ECO:0000256" key="2">
    <source>
        <dbReference type="ARBA" id="ARBA00007639"/>
    </source>
</evidence>
<dbReference type="Pfam" id="PF13407">
    <property type="entry name" value="Peripla_BP_4"/>
    <property type="match status" value="1"/>
</dbReference>
<evidence type="ECO:0000259" key="5">
    <source>
        <dbReference type="Pfam" id="PF13407"/>
    </source>
</evidence>
<proteinExistence type="inferred from homology"/>
<keyword evidence="3 4" id="KW-0732">Signal</keyword>
<reference evidence="7" key="1">
    <citation type="submission" date="2016-07" db="EMBL/GenBank/DDBJ databases">
        <authorList>
            <person name="Florea S."/>
            <person name="Webb J.S."/>
            <person name="Jaromczyk J."/>
            <person name="Schardl C.L."/>
        </authorList>
    </citation>
    <scope>NUCLEOTIDE SEQUENCE [LARGE SCALE GENOMIC DNA]</scope>
    <source>
        <strain evidence="7">IPBSL-7</strain>
    </source>
</reference>
<dbReference type="InterPro" id="IPR025997">
    <property type="entry name" value="SBP_2_dom"/>
</dbReference>
<accession>A0A1C0ALV6</accession>
<dbReference type="GO" id="GO:0030313">
    <property type="term" value="C:cell envelope"/>
    <property type="evidence" value="ECO:0007669"/>
    <property type="project" value="UniProtKB-SubCell"/>
</dbReference>
<evidence type="ECO:0000256" key="3">
    <source>
        <dbReference type="ARBA" id="ARBA00022729"/>
    </source>
</evidence>
<gene>
    <name evidence="6" type="ORF">BCR15_03970</name>
</gene>
<evidence type="ECO:0000313" key="6">
    <source>
        <dbReference type="EMBL" id="OCL33804.1"/>
    </source>
</evidence>
<dbReference type="SUPFAM" id="SSF53822">
    <property type="entry name" value="Periplasmic binding protein-like I"/>
    <property type="match status" value="1"/>
</dbReference>
<evidence type="ECO:0000313" key="7">
    <source>
        <dbReference type="Proteomes" id="UP000093501"/>
    </source>
</evidence>
<dbReference type="CDD" id="cd20007">
    <property type="entry name" value="PBP1_ABC_sugar_binding-like"/>
    <property type="match status" value="1"/>
</dbReference>
<dbReference type="GO" id="GO:0030246">
    <property type="term" value="F:carbohydrate binding"/>
    <property type="evidence" value="ECO:0007669"/>
    <property type="project" value="UniProtKB-ARBA"/>
</dbReference>
<keyword evidence="7" id="KW-1185">Reference proteome</keyword>
<comment type="caution">
    <text evidence="6">The sequence shown here is derived from an EMBL/GenBank/DDBJ whole genome shotgun (WGS) entry which is preliminary data.</text>
</comment>
<comment type="subcellular location">
    <subcellularLocation>
        <location evidence="1">Cell envelope</location>
    </subcellularLocation>
</comment>
<protein>
    <submittedName>
        <fullName evidence="6">Ribose ABC transporter substrate-binding protein</fullName>
    </submittedName>
</protein>
<dbReference type="AlphaFoldDB" id="A0A1C0ALV6"/>
<evidence type="ECO:0000256" key="1">
    <source>
        <dbReference type="ARBA" id="ARBA00004196"/>
    </source>
</evidence>
<dbReference type="PANTHER" id="PTHR46847:SF1">
    <property type="entry name" value="D-ALLOSE-BINDING PERIPLASMIC PROTEIN-RELATED"/>
    <property type="match status" value="1"/>
</dbReference>
<dbReference type="Proteomes" id="UP000093501">
    <property type="component" value="Unassembled WGS sequence"/>
</dbReference>
<feature type="chain" id="PRO_5038633125" evidence="4">
    <location>
        <begin position="24"/>
        <end position="336"/>
    </location>
</feature>